<keyword evidence="1" id="KW-0812">Transmembrane</keyword>
<reference evidence="2" key="1">
    <citation type="submission" date="2018-12" db="EMBL/GenBank/DDBJ databases">
        <authorList>
            <person name="Will S."/>
            <person name="Neumann-Schaal M."/>
            <person name="Henke P."/>
        </authorList>
    </citation>
    <scope>NUCLEOTIDE SEQUENCE</scope>
    <source>
        <strain evidence="2">PCC 7102</strain>
    </source>
</reference>
<dbReference type="EMBL" id="RSCL01000027">
    <property type="protein sequence ID" value="RUS99152.1"/>
    <property type="molecule type" value="Genomic_DNA"/>
</dbReference>
<dbReference type="AlphaFoldDB" id="A0A433UZ79"/>
<evidence type="ECO:0000256" key="1">
    <source>
        <dbReference type="SAM" id="Phobius"/>
    </source>
</evidence>
<keyword evidence="1" id="KW-1133">Transmembrane helix</keyword>
<evidence type="ECO:0000313" key="2">
    <source>
        <dbReference type="EMBL" id="RUS99152.1"/>
    </source>
</evidence>
<comment type="caution">
    <text evidence="2">The sequence shown here is derived from an EMBL/GenBank/DDBJ whole genome shotgun (WGS) entry which is preliminary data.</text>
</comment>
<evidence type="ECO:0008006" key="4">
    <source>
        <dbReference type="Google" id="ProtNLM"/>
    </source>
</evidence>
<keyword evidence="3" id="KW-1185">Reference proteome</keyword>
<accession>A0A433UZ79</accession>
<proteinExistence type="predicted"/>
<organism evidence="2 3">
    <name type="scientific">Dulcicalothrix desertica PCC 7102</name>
    <dbReference type="NCBI Taxonomy" id="232991"/>
    <lineage>
        <taxon>Bacteria</taxon>
        <taxon>Bacillati</taxon>
        <taxon>Cyanobacteriota</taxon>
        <taxon>Cyanophyceae</taxon>
        <taxon>Nostocales</taxon>
        <taxon>Calotrichaceae</taxon>
        <taxon>Dulcicalothrix</taxon>
    </lineage>
</organism>
<feature type="transmembrane region" description="Helical" evidence="1">
    <location>
        <begin position="21"/>
        <end position="45"/>
    </location>
</feature>
<gene>
    <name evidence="2" type="ORF">DSM106972_078540</name>
</gene>
<sequence>MRSKVSKRKKPFDIKLVKRQEMLTLTLQGWILTTTLILALITILITQVQPFLAVTSPIKADILVVEGWLADEALKQALNEFEMGSYTHIITTGIPLQRGYYLSEYKDFANLAFSTLKAMGADGDKIIPIPTPDVRKDRTYASVIALKEKLATSPIKLESMNLFSDNVHARRSWMLYKKVLPNVKIGVIAAETRSYDTKRWWSSSEGIRTVIPEAIAYIYALFKTY</sequence>
<reference evidence="2" key="2">
    <citation type="journal article" date="2019" name="Genome Biol. Evol.">
        <title>Day and night: Metabolic profiles and evolutionary relationships of six axenic non-marine cyanobacteria.</title>
        <authorList>
            <person name="Will S.E."/>
            <person name="Henke P."/>
            <person name="Boedeker C."/>
            <person name="Huang S."/>
            <person name="Brinkmann H."/>
            <person name="Rohde M."/>
            <person name="Jarek M."/>
            <person name="Friedl T."/>
            <person name="Seufert S."/>
            <person name="Schumacher M."/>
            <person name="Overmann J."/>
            <person name="Neumann-Schaal M."/>
            <person name="Petersen J."/>
        </authorList>
    </citation>
    <scope>NUCLEOTIDE SEQUENCE [LARGE SCALE GENOMIC DNA]</scope>
    <source>
        <strain evidence="2">PCC 7102</strain>
    </source>
</reference>
<evidence type="ECO:0000313" key="3">
    <source>
        <dbReference type="Proteomes" id="UP000271624"/>
    </source>
</evidence>
<name>A0A433UZ79_9CYAN</name>
<keyword evidence="1" id="KW-0472">Membrane</keyword>
<protein>
    <recommendedName>
        <fullName evidence="4">DUF218 domain-containing protein</fullName>
    </recommendedName>
</protein>
<dbReference type="Proteomes" id="UP000271624">
    <property type="component" value="Unassembled WGS sequence"/>
</dbReference>
<dbReference type="RefSeq" id="WP_127085923.1">
    <property type="nucleotide sequence ID" value="NZ_RSCL01000027.1"/>
</dbReference>
<dbReference type="OrthoDB" id="9808742at2"/>